<dbReference type="EMBL" id="AMQM01005126">
    <property type="status" value="NOT_ANNOTATED_CDS"/>
    <property type="molecule type" value="Genomic_DNA"/>
</dbReference>
<proteinExistence type="predicted"/>
<dbReference type="KEGG" id="hro:HELRODRAFT_175030"/>
<dbReference type="AlphaFoldDB" id="T1F8R1"/>
<sequence>MCEHRTFVYRRKEHVGKSGEIGRDCIPLLDLTCSKKTLNCFNLLSTCNNLADTNMNIIPAYKRTDVCTTYEGAKMVFIMIRHNSAALGLRDSIVAKVDWCCFAVAEFEYDKKIHTDHILCVR</sequence>
<gene>
    <name evidence="2" type="primary">20205210</name>
    <name evidence="1" type="ORF">HELRODRAFT_175030</name>
</gene>
<name>T1F8R1_HELRO</name>
<reference evidence="2" key="3">
    <citation type="submission" date="2015-06" db="UniProtKB">
        <authorList>
            <consortium name="EnsemblMetazoa"/>
        </authorList>
    </citation>
    <scope>IDENTIFICATION</scope>
</reference>
<dbReference type="EnsemblMetazoa" id="HelroT175030">
    <property type="protein sequence ID" value="HelroP175030"/>
    <property type="gene ID" value="HelroG175030"/>
</dbReference>
<reference evidence="3" key="1">
    <citation type="submission" date="2012-12" db="EMBL/GenBank/DDBJ databases">
        <authorList>
            <person name="Hellsten U."/>
            <person name="Grimwood J."/>
            <person name="Chapman J.A."/>
            <person name="Shapiro H."/>
            <person name="Aerts A."/>
            <person name="Otillar R.P."/>
            <person name="Terry A.Y."/>
            <person name="Boore J.L."/>
            <person name="Simakov O."/>
            <person name="Marletaz F."/>
            <person name="Cho S.-J."/>
            <person name="Edsinger-Gonzales E."/>
            <person name="Havlak P."/>
            <person name="Kuo D.-H."/>
            <person name="Larsson T."/>
            <person name="Lv J."/>
            <person name="Arendt D."/>
            <person name="Savage R."/>
            <person name="Osoegawa K."/>
            <person name="de Jong P."/>
            <person name="Lindberg D.R."/>
            <person name="Seaver E.C."/>
            <person name="Weisblat D.A."/>
            <person name="Putnam N.H."/>
            <person name="Grigoriev I.V."/>
            <person name="Rokhsar D.S."/>
        </authorList>
    </citation>
    <scope>NUCLEOTIDE SEQUENCE</scope>
</reference>
<dbReference type="CTD" id="20205210"/>
<accession>T1F8R1</accession>
<keyword evidence="3" id="KW-1185">Reference proteome</keyword>
<dbReference type="InParanoid" id="T1F8R1"/>
<evidence type="ECO:0000313" key="2">
    <source>
        <dbReference type="EnsemblMetazoa" id="HelroP175030"/>
    </source>
</evidence>
<dbReference type="GeneID" id="20205210"/>
<evidence type="ECO:0000313" key="3">
    <source>
        <dbReference type="Proteomes" id="UP000015101"/>
    </source>
</evidence>
<dbReference type="Proteomes" id="UP000015101">
    <property type="component" value="Unassembled WGS sequence"/>
</dbReference>
<organism evidence="2 3">
    <name type="scientific">Helobdella robusta</name>
    <name type="common">Californian leech</name>
    <dbReference type="NCBI Taxonomy" id="6412"/>
    <lineage>
        <taxon>Eukaryota</taxon>
        <taxon>Metazoa</taxon>
        <taxon>Spiralia</taxon>
        <taxon>Lophotrochozoa</taxon>
        <taxon>Annelida</taxon>
        <taxon>Clitellata</taxon>
        <taxon>Hirudinea</taxon>
        <taxon>Rhynchobdellida</taxon>
        <taxon>Glossiphoniidae</taxon>
        <taxon>Helobdella</taxon>
    </lineage>
</organism>
<protein>
    <submittedName>
        <fullName evidence="1 2">Uncharacterized protein</fullName>
    </submittedName>
</protein>
<evidence type="ECO:0000313" key="1">
    <source>
        <dbReference type="EMBL" id="ESO01006.1"/>
    </source>
</evidence>
<reference evidence="1 3" key="2">
    <citation type="journal article" date="2013" name="Nature">
        <title>Insights into bilaterian evolution from three spiralian genomes.</title>
        <authorList>
            <person name="Simakov O."/>
            <person name="Marletaz F."/>
            <person name="Cho S.J."/>
            <person name="Edsinger-Gonzales E."/>
            <person name="Havlak P."/>
            <person name="Hellsten U."/>
            <person name="Kuo D.H."/>
            <person name="Larsson T."/>
            <person name="Lv J."/>
            <person name="Arendt D."/>
            <person name="Savage R."/>
            <person name="Osoegawa K."/>
            <person name="de Jong P."/>
            <person name="Grimwood J."/>
            <person name="Chapman J.A."/>
            <person name="Shapiro H."/>
            <person name="Aerts A."/>
            <person name="Otillar R.P."/>
            <person name="Terry A.Y."/>
            <person name="Boore J.L."/>
            <person name="Grigoriev I.V."/>
            <person name="Lindberg D.R."/>
            <person name="Seaver E.C."/>
            <person name="Weisblat D.A."/>
            <person name="Putnam N.H."/>
            <person name="Rokhsar D.S."/>
        </authorList>
    </citation>
    <scope>NUCLEOTIDE SEQUENCE</scope>
</reference>
<dbReference type="EMBL" id="KB096830">
    <property type="protein sequence ID" value="ESO01006.1"/>
    <property type="molecule type" value="Genomic_DNA"/>
</dbReference>
<dbReference type="HOGENOM" id="CLU_2029198_0_0_1"/>
<dbReference type="RefSeq" id="XP_009020718.1">
    <property type="nucleotide sequence ID" value="XM_009022470.1"/>
</dbReference>